<comment type="caution">
    <text evidence="2">The sequence shown here is derived from an EMBL/GenBank/DDBJ whole genome shotgun (WGS) entry which is preliminary data.</text>
</comment>
<evidence type="ECO:0000313" key="2">
    <source>
        <dbReference type="EMBL" id="KAL0125013.1"/>
    </source>
</evidence>
<proteinExistence type="predicted"/>
<gene>
    <name evidence="2" type="ORF">PUN28_004268</name>
</gene>
<dbReference type="EMBL" id="JADYXP020000004">
    <property type="protein sequence ID" value="KAL0125013.1"/>
    <property type="molecule type" value="Genomic_DNA"/>
</dbReference>
<dbReference type="Proteomes" id="UP001430953">
    <property type="component" value="Unassembled WGS sequence"/>
</dbReference>
<feature type="region of interest" description="Disordered" evidence="1">
    <location>
        <begin position="1"/>
        <end position="22"/>
    </location>
</feature>
<evidence type="ECO:0000256" key="1">
    <source>
        <dbReference type="SAM" id="MobiDB-lite"/>
    </source>
</evidence>
<keyword evidence="3" id="KW-1185">Reference proteome</keyword>
<organism evidence="2 3">
    <name type="scientific">Cardiocondyla obscurior</name>
    <dbReference type="NCBI Taxonomy" id="286306"/>
    <lineage>
        <taxon>Eukaryota</taxon>
        <taxon>Metazoa</taxon>
        <taxon>Ecdysozoa</taxon>
        <taxon>Arthropoda</taxon>
        <taxon>Hexapoda</taxon>
        <taxon>Insecta</taxon>
        <taxon>Pterygota</taxon>
        <taxon>Neoptera</taxon>
        <taxon>Endopterygota</taxon>
        <taxon>Hymenoptera</taxon>
        <taxon>Apocrita</taxon>
        <taxon>Aculeata</taxon>
        <taxon>Formicoidea</taxon>
        <taxon>Formicidae</taxon>
        <taxon>Myrmicinae</taxon>
        <taxon>Cardiocondyla</taxon>
    </lineage>
</organism>
<accession>A0AAW2GBV2</accession>
<sequence length="129" mass="15162">MDKNSERGKNRRTNVGVDKRDRKKLGEGEEGIEIKKWKTYFGRILGGVEQRVAKGRREEKTEGVEKKIKKEEIARALRRLKNGKAIGGDTIPGKVWKYGEQKVKKWVSGYVIRYEKERNRYRNGKKQLR</sequence>
<evidence type="ECO:0000313" key="3">
    <source>
        <dbReference type="Proteomes" id="UP001430953"/>
    </source>
</evidence>
<name>A0AAW2GBV2_9HYME</name>
<protein>
    <submittedName>
        <fullName evidence="2">Uncharacterized protein</fullName>
    </submittedName>
</protein>
<reference evidence="2 3" key="1">
    <citation type="submission" date="2023-03" db="EMBL/GenBank/DDBJ databases">
        <title>High recombination rates correlate with genetic variation in Cardiocondyla obscurior ants.</title>
        <authorList>
            <person name="Errbii M."/>
        </authorList>
    </citation>
    <scope>NUCLEOTIDE SEQUENCE [LARGE SCALE GENOMIC DNA]</scope>
    <source>
        <strain evidence="2">Alpha-2009</strain>
        <tissue evidence="2">Whole body</tissue>
    </source>
</reference>
<dbReference type="AlphaFoldDB" id="A0AAW2GBV2"/>